<gene>
    <name evidence="7" type="ORF">C2869_15585</name>
</gene>
<keyword evidence="3 5" id="KW-1133">Transmembrane helix</keyword>
<dbReference type="KEGG" id="cate:C2869_15585"/>
<keyword evidence="8" id="KW-1185">Reference proteome</keyword>
<evidence type="ECO:0000256" key="2">
    <source>
        <dbReference type="ARBA" id="ARBA00022692"/>
    </source>
</evidence>
<dbReference type="EMBL" id="CP026604">
    <property type="protein sequence ID" value="AWB67762.1"/>
    <property type="molecule type" value="Genomic_DNA"/>
</dbReference>
<proteinExistence type="predicted"/>
<accession>A0A2S0VUB8</accession>
<sequence>MQLMNNFFSTFKYIATRPKFAFQQLDNNSAKGWQPLLLILLTINLFWFGYFNYIDLDWLHQQQLNLYASNVSPAEVEQLKVALPNGEAVKNSIMLTSTLFLLFHGLLLATILNVLTKLDEENVDGFTDWLSRSWWTMLPLVPQLLLALLVLYGMGSDKVMYQDLFITSLNKLLELEQGHMFYVFAEGFDVFSIWSYILLFYLVATKTKLATSTCLTISLVPLVVEIAISYLMS</sequence>
<dbReference type="Pfam" id="PF04893">
    <property type="entry name" value="Yip1"/>
    <property type="match status" value="1"/>
</dbReference>
<dbReference type="GO" id="GO:0016020">
    <property type="term" value="C:membrane"/>
    <property type="evidence" value="ECO:0007669"/>
    <property type="project" value="UniProtKB-SubCell"/>
</dbReference>
<evidence type="ECO:0000256" key="3">
    <source>
        <dbReference type="ARBA" id="ARBA00022989"/>
    </source>
</evidence>
<evidence type="ECO:0000313" key="7">
    <source>
        <dbReference type="EMBL" id="AWB67762.1"/>
    </source>
</evidence>
<keyword evidence="2 5" id="KW-0812">Transmembrane</keyword>
<protein>
    <submittedName>
        <fullName evidence="7">YIP1 family protein</fullName>
    </submittedName>
</protein>
<dbReference type="InterPro" id="IPR006977">
    <property type="entry name" value="Yip1_dom"/>
</dbReference>
<feature type="transmembrane region" description="Helical" evidence="5">
    <location>
        <begin position="33"/>
        <end position="53"/>
    </location>
</feature>
<feature type="transmembrane region" description="Helical" evidence="5">
    <location>
        <begin position="134"/>
        <end position="154"/>
    </location>
</feature>
<evidence type="ECO:0000259" key="6">
    <source>
        <dbReference type="Pfam" id="PF04893"/>
    </source>
</evidence>
<reference evidence="7 8" key="1">
    <citation type="submission" date="2018-01" db="EMBL/GenBank/DDBJ databases">
        <title>Genome sequence of a Cantenovulum-like bacteria.</title>
        <authorList>
            <person name="Tan W.R."/>
            <person name="Lau N.-S."/>
            <person name="Go F."/>
            <person name="Amirul A.-A.A."/>
        </authorList>
    </citation>
    <scope>NUCLEOTIDE SEQUENCE [LARGE SCALE GENOMIC DNA]</scope>
    <source>
        <strain evidence="7 8">CCB-QB4</strain>
    </source>
</reference>
<keyword evidence="4 5" id="KW-0472">Membrane</keyword>
<name>A0A2S0VUB8_9ALTE</name>
<feature type="domain" description="Yip1" evidence="6">
    <location>
        <begin position="14"/>
        <end position="226"/>
    </location>
</feature>
<comment type="subcellular location">
    <subcellularLocation>
        <location evidence="1">Membrane</location>
        <topology evidence="1">Multi-pass membrane protein</topology>
    </subcellularLocation>
</comment>
<evidence type="ECO:0000313" key="8">
    <source>
        <dbReference type="Proteomes" id="UP000244441"/>
    </source>
</evidence>
<feature type="transmembrane region" description="Helical" evidence="5">
    <location>
        <begin position="93"/>
        <end position="114"/>
    </location>
</feature>
<evidence type="ECO:0000256" key="1">
    <source>
        <dbReference type="ARBA" id="ARBA00004141"/>
    </source>
</evidence>
<dbReference type="Proteomes" id="UP000244441">
    <property type="component" value="Chromosome"/>
</dbReference>
<dbReference type="AlphaFoldDB" id="A0A2S0VUB8"/>
<feature type="transmembrane region" description="Helical" evidence="5">
    <location>
        <begin position="181"/>
        <end position="203"/>
    </location>
</feature>
<evidence type="ECO:0000256" key="5">
    <source>
        <dbReference type="SAM" id="Phobius"/>
    </source>
</evidence>
<organism evidence="7 8">
    <name type="scientific">Saccharobesus litoralis</name>
    <dbReference type="NCBI Taxonomy" id="2172099"/>
    <lineage>
        <taxon>Bacteria</taxon>
        <taxon>Pseudomonadati</taxon>
        <taxon>Pseudomonadota</taxon>
        <taxon>Gammaproteobacteria</taxon>
        <taxon>Alteromonadales</taxon>
        <taxon>Alteromonadaceae</taxon>
        <taxon>Saccharobesus</taxon>
    </lineage>
</organism>
<feature type="transmembrane region" description="Helical" evidence="5">
    <location>
        <begin position="209"/>
        <end position="232"/>
    </location>
</feature>
<evidence type="ECO:0000256" key="4">
    <source>
        <dbReference type="ARBA" id="ARBA00023136"/>
    </source>
</evidence>